<dbReference type="KEGG" id="pbor:BSF38_02617"/>
<feature type="signal peptide" evidence="1">
    <location>
        <begin position="1"/>
        <end position="24"/>
    </location>
</feature>
<reference evidence="3" key="1">
    <citation type="submission" date="2016-12" db="EMBL/GenBank/DDBJ databases">
        <title>Comparative genomics of four Isosphaeraceae planctomycetes: a common pool of plasmids and glycoside hydrolase genes.</title>
        <authorList>
            <person name="Ivanova A."/>
        </authorList>
    </citation>
    <scope>NUCLEOTIDE SEQUENCE [LARGE SCALE GENOMIC DNA]</scope>
    <source>
        <strain evidence="3">PX4</strain>
    </source>
</reference>
<dbReference type="STRING" id="1387353.BSF38_02617"/>
<accession>A0A1U7CQG1</accession>
<evidence type="ECO:0000313" key="2">
    <source>
        <dbReference type="EMBL" id="APW61113.1"/>
    </source>
</evidence>
<gene>
    <name evidence="2" type="ORF">BSF38_02617</name>
</gene>
<evidence type="ECO:0000256" key="1">
    <source>
        <dbReference type="SAM" id="SignalP"/>
    </source>
</evidence>
<keyword evidence="1" id="KW-0732">Signal</keyword>
<keyword evidence="3" id="KW-1185">Reference proteome</keyword>
<dbReference type="AlphaFoldDB" id="A0A1U7CQG1"/>
<dbReference type="OrthoDB" id="290085at2"/>
<dbReference type="EMBL" id="CP019082">
    <property type="protein sequence ID" value="APW61113.1"/>
    <property type="molecule type" value="Genomic_DNA"/>
</dbReference>
<evidence type="ECO:0000313" key="3">
    <source>
        <dbReference type="Proteomes" id="UP000186309"/>
    </source>
</evidence>
<proteinExistence type="predicted"/>
<name>A0A1U7CQG1_9BACT</name>
<protein>
    <submittedName>
        <fullName evidence="2">Uncharacterized protein</fullName>
    </submittedName>
</protein>
<sequence length="273" mass="27735">MRFPTRFGPGLLAMALAAPLTASAVAQQAGGYAPSAPIILNQAPEGYQQGMEAVAPAPAAKHNHKGLLGWRHCTECQRARAKAESGVDVPPPPSAAPQGRVVHQGHNHGNQAIGSTGCAACEAGAVVVGPVTVTEADAYPAGHAVASGEMMASGMPAGHAVVGGPDPAPVGVSRSSQGNLTPFNAMAAGGPRPGQRDPSVMPTSMIPAQTALGGPVGGRPRIISHLLGLPDLRRLHRDSNAYKSREGHAMISYEDGAGPVTELPASMVYDKGR</sequence>
<dbReference type="RefSeq" id="WP_145952107.1">
    <property type="nucleotide sequence ID" value="NZ_CP019082.1"/>
</dbReference>
<dbReference type="Proteomes" id="UP000186309">
    <property type="component" value="Chromosome"/>
</dbReference>
<organism evidence="2 3">
    <name type="scientific">Paludisphaera borealis</name>
    <dbReference type="NCBI Taxonomy" id="1387353"/>
    <lineage>
        <taxon>Bacteria</taxon>
        <taxon>Pseudomonadati</taxon>
        <taxon>Planctomycetota</taxon>
        <taxon>Planctomycetia</taxon>
        <taxon>Isosphaerales</taxon>
        <taxon>Isosphaeraceae</taxon>
        <taxon>Paludisphaera</taxon>
    </lineage>
</organism>
<feature type="chain" id="PRO_5012323857" evidence="1">
    <location>
        <begin position="25"/>
        <end position="273"/>
    </location>
</feature>